<accession>A0ABY9ZY85</accession>
<dbReference type="InterPro" id="IPR009351">
    <property type="entry name" value="AlkZ-like"/>
</dbReference>
<evidence type="ECO:0000256" key="1">
    <source>
        <dbReference type="SAM" id="MobiDB-lite"/>
    </source>
</evidence>
<name>A0ABY9ZY85_9ACTN</name>
<sequence>MGRATVGVDPAELAAYAAGQPLSRTRLRELLARRWPDRDRSALLHSVQYLLPLVHLPPAGTWGGRVDGPCGPAEGWLGAPLDVPDPAVPGRRAGALTASPPACSSMAHREADTCRRVLPSRRRGSVT</sequence>
<dbReference type="Proteomes" id="UP001303001">
    <property type="component" value="Chromosome"/>
</dbReference>
<dbReference type="RefSeq" id="WP_313721474.1">
    <property type="nucleotide sequence ID" value="NZ_CP134876.1"/>
</dbReference>
<gene>
    <name evidence="2" type="ORF">RMN56_31295</name>
</gene>
<dbReference type="Pfam" id="PF06224">
    <property type="entry name" value="AlkZ-like"/>
    <property type="match status" value="1"/>
</dbReference>
<organism evidence="2 3">
    <name type="scientific">Micromonospora halotolerans</name>
    <dbReference type="NCBI Taxonomy" id="709879"/>
    <lineage>
        <taxon>Bacteria</taxon>
        <taxon>Bacillati</taxon>
        <taxon>Actinomycetota</taxon>
        <taxon>Actinomycetes</taxon>
        <taxon>Micromonosporales</taxon>
        <taxon>Micromonosporaceae</taxon>
        <taxon>Micromonospora</taxon>
    </lineage>
</organism>
<dbReference type="EMBL" id="CP134876">
    <property type="protein sequence ID" value="WNM39540.1"/>
    <property type="molecule type" value="Genomic_DNA"/>
</dbReference>
<keyword evidence="3" id="KW-1185">Reference proteome</keyword>
<evidence type="ECO:0000313" key="3">
    <source>
        <dbReference type="Proteomes" id="UP001303001"/>
    </source>
</evidence>
<evidence type="ECO:0000313" key="2">
    <source>
        <dbReference type="EMBL" id="WNM39540.1"/>
    </source>
</evidence>
<reference evidence="2 3" key="1">
    <citation type="submission" date="2023-09" db="EMBL/GenBank/DDBJ databases">
        <title>Micromonospora halotolerans DSM 45598 genome sequence.</title>
        <authorList>
            <person name="Mo P."/>
        </authorList>
    </citation>
    <scope>NUCLEOTIDE SEQUENCE [LARGE SCALE GENOMIC DNA]</scope>
    <source>
        <strain evidence="2 3">DSM 45598</strain>
    </source>
</reference>
<proteinExistence type="predicted"/>
<feature type="region of interest" description="Disordered" evidence="1">
    <location>
        <begin position="81"/>
        <end position="109"/>
    </location>
</feature>
<protein>
    <submittedName>
        <fullName evidence="2">Uncharacterized protein</fullName>
    </submittedName>
</protein>